<feature type="binding site" description="axial binding residue" evidence="13">
    <location>
        <position position="325"/>
    </location>
    <ligand>
        <name>heme</name>
        <dbReference type="ChEBI" id="CHEBI:30413"/>
    </ligand>
    <ligandPart>
        <name>Fe</name>
        <dbReference type="ChEBI" id="CHEBI:18248"/>
    </ligandPart>
</feature>
<evidence type="ECO:0000256" key="8">
    <source>
        <dbReference type="ARBA" id="ARBA00022848"/>
    </source>
</evidence>
<dbReference type="AlphaFoldDB" id="A0A7R9Q238"/>
<comment type="cofactor">
    <cofactor evidence="1 13">
        <name>heme</name>
        <dbReference type="ChEBI" id="CHEBI:30413"/>
    </cofactor>
</comment>
<evidence type="ECO:0000256" key="11">
    <source>
        <dbReference type="ARBA" id="ARBA00023033"/>
    </source>
</evidence>
<keyword evidence="7" id="KW-0256">Endoplasmic reticulum</keyword>
<dbReference type="EMBL" id="CAJPIZ010005970">
    <property type="protein sequence ID" value="CAG2109097.1"/>
    <property type="molecule type" value="Genomic_DNA"/>
</dbReference>
<accession>A0A7R9Q238</accession>
<dbReference type="PANTHER" id="PTHR24292">
    <property type="entry name" value="CYTOCHROME P450"/>
    <property type="match status" value="1"/>
</dbReference>
<comment type="similarity">
    <text evidence="4 14">Belongs to the cytochrome P450 family.</text>
</comment>
<evidence type="ECO:0000256" key="12">
    <source>
        <dbReference type="ARBA" id="ARBA00023136"/>
    </source>
</evidence>
<evidence type="ECO:0000256" key="10">
    <source>
        <dbReference type="ARBA" id="ARBA00023004"/>
    </source>
</evidence>
<dbReference type="OrthoDB" id="6428965at2759"/>
<reference evidence="15" key="1">
    <citation type="submission" date="2020-11" db="EMBL/GenBank/DDBJ databases">
        <authorList>
            <person name="Tran Van P."/>
        </authorList>
    </citation>
    <scope>NUCLEOTIDE SEQUENCE</scope>
</reference>
<sequence>MRAMHPLIIDCVHRLDQYLETKAINGDELDVKRAMGNLTMDVIASCAFGTQIDTHNDHKTHEFITNTQAIFQGNWRIWLIFPLMTLFPKLVEKMKLSMMSSSVQKFFKSAISSMIARRRADPKSGQYKDYLQLMINAQNRSADNSEDQDIDDLNEHIFGKTDALKDQKLGNVVISDDDMLASSFLFLVAGYETTASLLSFLTYELAINEKCQQRLYEEINAFDGNYSYESIARMPYLEACIAETLRHYPPLPAIGRICTEEYKHDNTGLTIPKGMGVNYDVHSLHHESEYYPNPEDWNPERFLPENRDHLVPYTYMPFGLGPRNCVGMRFALMEAKTAVAHLICKYRFIRTVNTRHPPTFKKFDFILNTDDRKIGVELR</sequence>
<proteinExistence type="inferred from homology"/>
<keyword evidence="9 14" id="KW-0560">Oxidoreductase</keyword>
<evidence type="ECO:0000313" key="15">
    <source>
        <dbReference type="EMBL" id="CAD7628667.1"/>
    </source>
</evidence>
<dbReference type="EMBL" id="OC860545">
    <property type="protein sequence ID" value="CAD7628667.1"/>
    <property type="molecule type" value="Genomic_DNA"/>
</dbReference>
<keyword evidence="6 13" id="KW-0479">Metal-binding</keyword>
<dbReference type="InterPro" id="IPR036396">
    <property type="entry name" value="Cyt_P450_sf"/>
</dbReference>
<dbReference type="SUPFAM" id="SSF48264">
    <property type="entry name" value="Cytochrome P450"/>
    <property type="match status" value="1"/>
</dbReference>
<comment type="subcellular location">
    <subcellularLocation>
        <location evidence="3">Endoplasmic reticulum membrane</location>
        <topology evidence="3">Peripheral membrane protein</topology>
    </subcellularLocation>
    <subcellularLocation>
        <location evidence="2">Microsome membrane</location>
        <topology evidence="2">Peripheral membrane protein</topology>
    </subcellularLocation>
</comment>
<keyword evidence="11 14" id="KW-0503">Monooxygenase</keyword>
<evidence type="ECO:0000313" key="16">
    <source>
        <dbReference type="Proteomes" id="UP000759131"/>
    </source>
</evidence>
<dbReference type="CDD" id="cd11056">
    <property type="entry name" value="CYP6-like"/>
    <property type="match status" value="1"/>
</dbReference>
<dbReference type="Pfam" id="PF00067">
    <property type="entry name" value="p450"/>
    <property type="match status" value="1"/>
</dbReference>
<dbReference type="InterPro" id="IPR017972">
    <property type="entry name" value="Cyt_P450_CS"/>
</dbReference>
<keyword evidence="12" id="KW-0472">Membrane</keyword>
<dbReference type="PROSITE" id="PS00086">
    <property type="entry name" value="CYTOCHROME_P450"/>
    <property type="match status" value="1"/>
</dbReference>
<dbReference type="InterPro" id="IPR050476">
    <property type="entry name" value="Insect_CytP450_Detox"/>
</dbReference>
<evidence type="ECO:0000256" key="2">
    <source>
        <dbReference type="ARBA" id="ARBA00004174"/>
    </source>
</evidence>
<evidence type="ECO:0000256" key="4">
    <source>
        <dbReference type="ARBA" id="ARBA00010617"/>
    </source>
</evidence>
<dbReference type="InterPro" id="IPR002401">
    <property type="entry name" value="Cyt_P450_E_grp-I"/>
</dbReference>
<organism evidence="15">
    <name type="scientific">Medioppia subpectinata</name>
    <dbReference type="NCBI Taxonomy" id="1979941"/>
    <lineage>
        <taxon>Eukaryota</taxon>
        <taxon>Metazoa</taxon>
        <taxon>Ecdysozoa</taxon>
        <taxon>Arthropoda</taxon>
        <taxon>Chelicerata</taxon>
        <taxon>Arachnida</taxon>
        <taxon>Acari</taxon>
        <taxon>Acariformes</taxon>
        <taxon>Sarcoptiformes</taxon>
        <taxon>Oribatida</taxon>
        <taxon>Brachypylina</taxon>
        <taxon>Oppioidea</taxon>
        <taxon>Oppiidae</taxon>
        <taxon>Medioppia</taxon>
    </lineage>
</organism>
<evidence type="ECO:0000256" key="3">
    <source>
        <dbReference type="ARBA" id="ARBA00004406"/>
    </source>
</evidence>
<gene>
    <name evidence="15" type="ORF">OSB1V03_LOCUS9088</name>
</gene>
<evidence type="ECO:0000256" key="9">
    <source>
        <dbReference type="ARBA" id="ARBA00023002"/>
    </source>
</evidence>
<evidence type="ECO:0000256" key="6">
    <source>
        <dbReference type="ARBA" id="ARBA00022723"/>
    </source>
</evidence>
<dbReference type="GO" id="GO:0020037">
    <property type="term" value="F:heme binding"/>
    <property type="evidence" value="ECO:0007669"/>
    <property type="project" value="InterPro"/>
</dbReference>
<evidence type="ECO:0000256" key="14">
    <source>
        <dbReference type="RuleBase" id="RU000461"/>
    </source>
</evidence>
<keyword evidence="10 13" id="KW-0408">Iron</keyword>
<dbReference type="GO" id="GO:0004497">
    <property type="term" value="F:monooxygenase activity"/>
    <property type="evidence" value="ECO:0007669"/>
    <property type="project" value="UniProtKB-KW"/>
</dbReference>
<dbReference type="PANTHER" id="PTHR24292:SF54">
    <property type="entry name" value="CYP9F3-RELATED"/>
    <property type="match status" value="1"/>
</dbReference>
<keyword evidence="16" id="KW-1185">Reference proteome</keyword>
<evidence type="ECO:0000256" key="1">
    <source>
        <dbReference type="ARBA" id="ARBA00001971"/>
    </source>
</evidence>
<keyword evidence="8" id="KW-0492">Microsome</keyword>
<dbReference type="GO" id="GO:0005789">
    <property type="term" value="C:endoplasmic reticulum membrane"/>
    <property type="evidence" value="ECO:0007669"/>
    <property type="project" value="UniProtKB-SubCell"/>
</dbReference>
<evidence type="ECO:0000256" key="7">
    <source>
        <dbReference type="ARBA" id="ARBA00022824"/>
    </source>
</evidence>
<evidence type="ECO:0000256" key="5">
    <source>
        <dbReference type="ARBA" id="ARBA00022617"/>
    </source>
</evidence>
<dbReference type="GO" id="GO:0016705">
    <property type="term" value="F:oxidoreductase activity, acting on paired donors, with incorporation or reduction of molecular oxygen"/>
    <property type="evidence" value="ECO:0007669"/>
    <property type="project" value="InterPro"/>
</dbReference>
<name>A0A7R9Q238_9ACAR</name>
<dbReference type="GO" id="GO:0005506">
    <property type="term" value="F:iron ion binding"/>
    <property type="evidence" value="ECO:0007669"/>
    <property type="project" value="InterPro"/>
</dbReference>
<dbReference type="PRINTS" id="PR00463">
    <property type="entry name" value="EP450I"/>
</dbReference>
<evidence type="ECO:0008006" key="17">
    <source>
        <dbReference type="Google" id="ProtNLM"/>
    </source>
</evidence>
<keyword evidence="5 13" id="KW-0349">Heme</keyword>
<dbReference type="PRINTS" id="PR00385">
    <property type="entry name" value="P450"/>
</dbReference>
<dbReference type="Proteomes" id="UP000759131">
    <property type="component" value="Unassembled WGS sequence"/>
</dbReference>
<protein>
    <recommendedName>
        <fullName evidence="17">Cytochrome P450</fullName>
    </recommendedName>
</protein>
<dbReference type="InterPro" id="IPR001128">
    <property type="entry name" value="Cyt_P450"/>
</dbReference>
<dbReference type="Gene3D" id="1.10.630.10">
    <property type="entry name" value="Cytochrome P450"/>
    <property type="match status" value="1"/>
</dbReference>
<evidence type="ECO:0000256" key="13">
    <source>
        <dbReference type="PIRSR" id="PIRSR602401-1"/>
    </source>
</evidence>